<dbReference type="InterPro" id="IPR053024">
    <property type="entry name" value="Fungal_surface_NADase"/>
</dbReference>
<sequence length="258" mass="28966">MRRLTVLSLFACLIMAVTASPLAKREEAGNVEVVEPSDNEVDAVGAFPLDFGVENNDGWKDKDHRKRCTEREICKGVVPVDSEKYLCRDKRLGPKKLPTRFPLDDITHPYNRFGGICSAAKFLSLWTGNNGAFVYPPKDGFQLNTNDDPIKGTIKLRYGTLLDRFGSEYGQYLSPAEAPYPQRALPPSNLDTPTTGERYPYNYHVYKVIKDLEVVAGPIAPWFGQPGQGTQYFVSTNIFDLISQGYLKPMPLEFSKIF</sequence>
<comment type="caution">
    <text evidence="3">The sequence shown here is derived from an EMBL/GenBank/DDBJ whole genome shotgun (WGS) entry which is preliminary data.</text>
</comment>
<evidence type="ECO:0000313" key="4">
    <source>
        <dbReference type="Proteomes" id="UP000738325"/>
    </source>
</evidence>
<feature type="signal peptide" evidence="1">
    <location>
        <begin position="1"/>
        <end position="19"/>
    </location>
</feature>
<dbReference type="Proteomes" id="UP000738325">
    <property type="component" value="Unassembled WGS sequence"/>
</dbReference>
<keyword evidence="4" id="KW-1185">Reference proteome</keyword>
<feature type="domain" description="TNT" evidence="2">
    <location>
        <begin position="156"/>
        <end position="248"/>
    </location>
</feature>
<evidence type="ECO:0000256" key="1">
    <source>
        <dbReference type="SAM" id="SignalP"/>
    </source>
</evidence>
<dbReference type="OrthoDB" id="2923349at2759"/>
<feature type="chain" id="PRO_5040250021" description="TNT domain-containing protein" evidence="1">
    <location>
        <begin position="20"/>
        <end position="258"/>
    </location>
</feature>
<dbReference type="PANTHER" id="PTHR42059:SF1">
    <property type="entry name" value="TNT DOMAIN-CONTAINING PROTEIN"/>
    <property type="match status" value="1"/>
</dbReference>
<protein>
    <recommendedName>
        <fullName evidence="2">TNT domain-containing protein</fullName>
    </recommendedName>
</protein>
<dbReference type="GO" id="GO:0050135">
    <property type="term" value="F:NADP+ nucleosidase activity"/>
    <property type="evidence" value="ECO:0007669"/>
    <property type="project" value="InterPro"/>
</dbReference>
<dbReference type="Pfam" id="PF14021">
    <property type="entry name" value="TNT"/>
    <property type="match status" value="1"/>
</dbReference>
<evidence type="ECO:0000259" key="2">
    <source>
        <dbReference type="Pfam" id="PF14021"/>
    </source>
</evidence>
<evidence type="ECO:0000313" key="3">
    <source>
        <dbReference type="EMBL" id="KAG0325790.1"/>
    </source>
</evidence>
<gene>
    <name evidence="3" type="ORF">BGZ99_000167</name>
</gene>
<dbReference type="PANTHER" id="PTHR42059">
    <property type="entry name" value="TNT DOMAIN-CONTAINING PROTEIN"/>
    <property type="match status" value="1"/>
</dbReference>
<dbReference type="AlphaFoldDB" id="A0A9P6UXF8"/>
<keyword evidence="1" id="KW-0732">Signal</keyword>
<name>A0A9P6UXF8_9FUNG</name>
<reference evidence="3" key="1">
    <citation type="journal article" date="2020" name="Fungal Divers.">
        <title>Resolving the Mortierellaceae phylogeny through synthesis of multi-gene phylogenetics and phylogenomics.</title>
        <authorList>
            <person name="Vandepol N."/>
            <person name="Liber J."/>
            <person name="Desiro A."/>
            <person name="Na H."/>
            <person name="Kennedy M."/>
            <person name="Barry K."/>
            <person name="Grigoriev I.V."/>
            <person name="Miller A.N."/>
            <person name="O'Donnell K."/>
            <person name="Stajich J.E."/>
            <person name="Bonito G."/>
        </authorList>
    </citation>
    <scope>NUCLEOTIDE SEQUENCE</scope>
    <source>
        <strain evidence="3">REB-010B</strain>
    </source>
</reference>
<dbReference type="EMBL" id="JAAAIP010000101">
    <property type="protein sequence ID" value="KAG0325790.1"/>
    <property type="molecule type" value="Genomic_DNA"/>
</dbReference>
<accession>A0A9P6UXF8</accession>
<proteinExistence type="predicted"/>
<organism evidence="3 4">
    <name type="scientific">Dissophora globulifera</name>
    <dbReference type="NCBI Taxonomy" id="979702"/>
    <lineage>
        <taxon>Eukaryota</taxon>
        <taxon>Fungi</taxon>
        <taxon>Fungi incertae sedis</taxon>
        <taxon>Mucoromycota</taxon>
        <taxon>Mortierellomycotina</taxon>
        <taxon>Mortierellomycetes</taxon>
        <taxon>Mortierellales</taxon>
        <taxon>Mortierellaceae</taxon>
        <taxon>Dissophora</taxon>
    </lineage>
</organism>
<dbReference type="InterPro" id="IPR025331">
    <property type="entry name" value="TNT"/>
</dbReference>